<gene>
    <name evidence="1" type="ORF">M6B38_288815</name>
</gene>
<keyword evidence="1" id="KW-0436">Ligase</keyword>
<name>A0AAX6HVL5_IRIPA</name>
<evidence type="ECO:0000313" key="2">
    <source>
        <dbReference type="Proteomes" id="UP001140949"/>
    </source>
</evidence>
<organism evidence="1 2">
    <name type="scientific">Iris pallida</name>
    <name type="common">Sweet iris</name>
    <dbReference type="NCBI Taxonomy" id="29817"/>
    <lineage>
        <taxon>Eukaryota</taxon>
        <taxon>Viridiplantae</taxon>
        <taxon>Streptophyta</taxon>
        <taxon>Embryophyta</taxon>
        <taxon>Tracheophyta</taxon>
        <taxon>Spermatophyta</taxon>
        <taxon>Magnoliopsida</taxon>
        <taxon>Liliopsida</taxon>
        <taxon>Asparagales</taxon>
        <taxon>Iridaceae</taxon>
        <taxon>Iridoideae</taxon>
        <taxon>Irideae</taxon>
        <taxon>Iris</taxon>
    </lineage>
</organism>
<evidence type="ECO:0000313" key="1">
    <source>
        <dbReference type="EMBL" id="KAJ6845106.1"/>
    </source>
</evidence>
<sequence>MFFFSWADYNSGSRDEHPGSAPASRKAVGEERAKLQKETMKLIVEEGIRELAKAPLEEIQGTKVGKDDIDVRLKWLGFFHGRKHHCTCKLINVRLNWFLLCSSNMQKKKKCGFDRPMGIIDLPSGHSPRRNLPSGISVWAVQNVLGRTSILYSYIWLFLFDPSTTCLLICLRGGSLLNFKLGIRGSMFLRL</sequence>
<comment type="caution">
    <text evidence="1">The sequence shown here is derived from an EMBL/GenBank/DDBJ whole genome shotgun (WGS) entry which is preliminary data.</text>
</comment>
<keyword evidence="2" id="KW-1185">Reference proteome</keyword>
<dbReference type="EMBL" id="JANAVB010006396">
    <property type="protein sequence ID" value="KAJ6845106.1"/>
    <property type="molecule type" value="Genomic_DNA"/>
</dbReference>
<accession>A0AAX6HVL5</accession>
<proteinExistence type="predicted"/>
<reference evidence="1" key="2">
    <citation type="submission" date="2023-04" db="EMBL/GenBank/DDBJ databases">
        <authorList>
            <person name="Bruccoleri R.E."/>
            <person name="Oakeley E.J."/>
            <person name="Faust A.-M."/>
            <person name="Dessus-Babus S."/>
            <person name="Altorfer M."/>
            <person name="Burckhardt D."/>
            <person name="Oertli M."/>
            <person name="Naumann U."/>
            <person name="Petersen F."/>
            <person name="Wong J."/>
        </authorList>
    </citation>
    <scope>NUCLEOTIDE SEQUENCE</scope>
    <source>
        <strain evidence="1">GSM-AAB239-AS_SAM_17_03QT</strain>
        <tissue evidence="1">Leaf</tissue>
    </source>
</reference>
<protein>
    <submittedName>
        <fullName evidence="1">Methionine--tRNA ligase, chloroplastic/mitochondrial isoform X1</fullName>
    </submittedName>
</protein>
<dbReference type="AlphaFoldDB" id="A0AAX6HVL5"/>
<dbReference type="Gene3D" id="3.90.480.20">
    <property type="match status" value="1"/>
</dbReference>
<dbReference type="Proteomes" id="UP001140949">
    <property type="component" value="Unassembled WGS sequence"/>
</dbReference>
<reference evidence="1" key="1">
    <citation type="journal article" date="2023" name="GigaByte">
        <title>Genome assembly of the bearded iris, Iris pallida Lam.</title>
        <authorList>
            <person name="Bruccoleri R.E."/>
            <person name="Oakeley E.J."/>
            <person name="Faust A.M.E."/>
            <person name="Altorfer M."/>
            <person name="Dessus-Babus S."/>
            <person name="Burckhardt D."/>
            <person name="Oertli M."/>
            <person name="Naumann U."/>
            <person name="Petersen F."/>
            <person name="Wong J."/>
        </authorList>
    </citation>
    <scope>NUCLEOTIDE SEQUENCE</scope>
    <source>
        <strain evidence="1">GSM-AAB239-AS_SAM_17_03QT</strain>
    </source>
</reference>
<dbReference type="GO" id="GO:0016874">
    <property type="term" value="F:ligase activity"/>
    <property type="evidence" value="ECO:0007669"/>
    <property type="project" value="UniProtKB-KW"/>
</dbReference>